<comment type="subcellular location">
    <subcellularLocation>
        <location evidence="3 16">Cytoplasm</location>
    </subcellularLocation>
</comment>
<evidence type="ECO:0000256" key="7">
    <source>
        <dbReference type="ARBA" id="ARBA00022490"/>
    </source>
</evidence>
<comment type="caution">
    <text evidence="17">The sequence shown here is derived from an EMBL/GenBank/DDBJ whole genome shotgun (WGS) entry which is preliminary data.</text>
</comment>
<dbReference type="GO" id="GO:0046872">
    <property type="term" value="F:metal ion binding"/>
    <property type="evidence" value="ECO:0007669"/>
    <property type="project" value="UniProtKB-KW"/>
</dbReference>
<evidence type="ECO:0000256" key="13">
    <source>
        <dbReference type="ARBA" id="ARBA00022993"/>
    </source>
</evidence>
<feature type="binding site" evidence="16">
    <location>
        <begin position="135"/>
        <end position="138"/>
    </location>
    <ligand>
        <name>substrate</name>
    </ligand>
</feature>
<feature type="binding site" evidence="16">
    <location>
        <position position="160"/>
    </location>
    <ligand>
        <name>ATP</name>
        <dbReference type="ChEBI" id="CHEBI:30616"/>
    </ligand>
</feature>
<reference evidence="17 18" key="1">
    <citation type="journal article" date="2011" name="J. Bacteriol.">
        <title>Genome sequence of Chthoniobacter flavus Ellin428, an aerobic heterotrophic soil bacterium.</title>
        <authorList>
            <person name="Kant R."/>
            <person name="van Passel M.W."/>
            <person name="Palva A."/>
            <person name="Lucas S."/>
            <person name="Lapidus A."/>
            <person name="Glavina Del Rio T."/>
            <person name="Dalin E."/>
            <person name="Tice H."/>
            <person name="Bruce D."/>
            <person name="Goodwin L."/>
            <person name="Pitluck S."/>
            <person name="Larimer F.W."/>
            <person name="Land M.L."/>
            <person name="Hauser L."/>
            <person name="Sangwan P."/>
            <person name="de Vos W.M."/>
            <person name="Janssen P.H."/>
            <person name="Smidt H."/>
        </authorList>
    </citation>
    <scope>NUCLEOTIDE SEQUENCE [LARGE SCALE GENOMIC DNA]</scope>
    <source>
        <strain evidence="17 18">Ellin428</strain>
    </source>
</reference>
<dbReference type="CDD" id="cd24015">
    <property type="entry name" value="ASKHA_NBD_PanK-III"/>
    <property type="match status" value="1"/>
</dbReference>
<feature type="binding site" evidence="16">
    <location>
        <position position="212"/>
    </location>
    <ligand>
        <name>substrate</name>
    </ligand>
</feature>
<dbReference type="GO" id="GO:0004594">
    <property type="term" value="F:pantothenate kinase activity"/>
    <property type="evidence" value="ECO:0007669"/>
    <property type="project" value="UniProtKB-UniRule"/>
</dbReference>
<keyword evidence="12 16" id="KW-0630">Potassium</keyword>
<evidence type="ECO:0000256" key="15">
    <source>
        <dbReference type="ARBA" id="ARBA00040883"/>
    </source>
</evidence>
<evidence type="ECO:0000256" key="5">
    <source>
        <dbReference type="ARBA" id="ARBA00011738"/>
    </source>
</evidence>
<feature type="active site" description="Proton acceptor" evidence="16">
    <location>
        <position position="137"/>
    </location>
</feature>
<dbReference type="UniPathway" id="UPA00241">
    <property type="reaction ID" value="UER00352"/>
</dbReference>
<dbReference type="GO" id="GO:0015937">
    <property type="term" value="P:coenzyme A biosynthetic process"/>
    <property type="evidence" value="ECO:0007669"/>
    <property type="project" value="UniProtKB-UniRule"/>
</dbReference>
<dbReference type="STRING" id="497964.CfE428DRAFT_5015"/>
<keyword evidence="16" id="KW-0479">Metal-binding</keyword>
<comment type="subunit">
    <text evidence="5 16">Homodimer.</text>
</comment>
<dbReference type="PANTHER" id="PTHR34265:SF1">
    <property type="entry name" value="TYPE III PANTOTHENATE KINASE"/>
    <property type="match status" value="1"/>
</dbReference>
<dbReference type="EC" id="2.7.1.33" evidence="6 16"/>
<dbReference type="AlphaFoldDB" id="B4D7X5"/>
<evidence type="ECO:0000256" key="3">
    <source>
        <dbReference type="ARBA" id="ARBA00004496"/>
    </source>
</evidence>
<dbReference type="eggNOG" id="COG1521">
    <property type="taxonomic scope" value="Bacteria"/>
</dbReference>
<evidence type="ECO:0000256" key="1">
    <source>
        <dbReference type="ARBA" id="ARBA00001206"/>
    </source>
</evidence>
<evidence type="ECO:0000256" key="10">
    <source>
        <dbReference type="ARBA" id="ARBA00022777"/>
    </source>
</evidence>
<dbReference type="HAMAP" id="MF_01274">
    <property type="entry name" value="Pantothen_kinase_3"/>
    <property type="match status" value="1"/>
</dbReference>
<comment type="cofactor">
    <cofactor evidence="2">
        <name>K(+)</name>
        <dbReference type="ChEBI" id="CHEBI:29103"/>
    </cofactor>
</comment>
<feature type="binding site" evidence="16">
    <location>
        <begin position="47"/>
        <end position="54"/>
    </location>
    <ligand>
        <name>ATP</name>
        <dbReference type="ChEBI" id="CHEBI:30616"/>
    </ligand>
</feature>
<evidence type="ECO:0000256" key="4">
    <source>
        <dbReference type="ARBA" id="ARBA00005225"/>
    </source>
</evidence>
<dbReference type="GO" id="GO:0005524">
    <property type="term" value="F:ATP binding"/>
    <property type="evidence" value="ECO:0007669"/>
    <property type="project" value="UniProtKB-UniRule"/>
</dbReference>
<evidence type="ECO:0000313" key="17">
    <source>
        <dbReference type="EMBL" id="EDY17498.1"/>
    </source>
</evidence>
<gene>
    <name evidence="16" type="primary">coaX</name>
    <name evidence="17" type="ORF">CfE428DRAFT_5015</name>
</gene>
<dbReference type="Proteomes" id="UP000005824">
    <property type="component" value="Unassembled WGS sequence"/>
</dbReference>
<evidence type="ECO:0000256" key="9">
    <source>
        <dbReference type="ARBA" id="ARBA00022741"/>
    </source>
</evidence>
<keyword evidence="13 16" id="KW-0173">Coenzyme A biosynthesis</keyword>
<dbReference type="GO" id="GO:0005737">
    <property type="term" value="C:cytoplasm"/>
    <property type="evidence" value="ECO:0007669"/>
    <property type="project" value="UniProtKB-SubCell"/>
</dbReference>
<keyword evidence="7 16" id="KW-0963">Cytoplasm</keyword>
<evidence type="ECO:0000256" key="14">
    <source>
        <dbReference type="ARBA" id="ARBA00038036"/>
    </source>
</evidence>
<dbReference type="SUPFAM" id="SSF53067">
    <property type="entry name" value="Actin-like ATPase domain"/>
    <property type="match status" value="2"/>
</dbReference>
<dbReference type="EMBL" id="ABVL01000019">
    <property type="protein sequence ID" value="EDY17498.1"/>
    <property type="molecule type" value="Genomic_DNA"/>
</dbReference>
<comment type="similarity">
    <text evidence="14 16">Belongs to the type III pantothenate kinase family.</text>
</comment>
<name>B4D7X5_9BACT</name>
<evidence type="ECO:0000256" key="16">
    <source>
        <dbReference type="HAMAP-Rule" id="MF_01274"/>
    </source>
</evidence>
<dbReference type="PANTHER" id="PTHR34265">
    <property type="entry name" value="TYPE III PANTOTHENATE KINASE"/>
    <property type="match status" value="1"/>
</dbReference>
<evidence type="ECO:0000256" key="2">
    <source>
        <dbReference type="ARBA" id="ARBA00001958"/>
    </source>
</evidence>
<evidence type="ECO:0000256" key="11">
    <source>
        <dbReference type="ARBA" id="ARBA00022840"/>
    </source>
</evidence>
<evidence type="ECO:0000256" key="6">
    <source>
        <dbReference type="ARBA" id="ARBA00012102"/>
    </source>
</evidence>
<accession>B4D7X5</accession>
<dbReference type="InParanoid" id="B4D7X5"/>
<comment type="catalytic activity">
    <reaction evidence="1 16">
        <text>(R)-pantothenate + ATP = (R)-4'-phosphopantothenate + ADP + H(+)</text>
        <dbReference type="Rhea" id="RHEA:16373"/>
        <dbReference type="ChEBI" id="CHEBI:10986"/>
        <dbReference type="ChEBI" id="CHEBI:15378"/>
        <dbReference type="ChEBI" id="CHEBI:29032"/>
        <dbReference type="ChEBI" id="CHEBI:30616"/>
        <dbReference type="ChEBI" id="CHEBI:456216"/>
        <dbReference type="EC" id="2.7.1.33"/>
    </reaction>
</comment>
<dbReference type="InterPro" id="IPR043129">
    <property type="entry name" value="ATPase_NBD"/>
</dbReference>
<feature type="binding site" evidence="16">
    <location>
        <position position="157"/>
    </location>
    <ligand>
        <name>K(+)</name>
        <dbReference type="ChEBI" id="CHEBI:29103"/>
    </ligand>
</feature>
<comment type="function">
    <text evidence="16">Catalyzes the phosphorylation of pantothenate (Pan), the first step in CoA biosynthesis.</text>
</comment>
<keyword evidence="11 16" id="KW-0067">ATP-binding</keyword>
<organism evidence="17 18">
    <name type="scientific">Chthoniobacter flavus Ellin428</name>
    <dbReference type="NCBI Taxonomy" id="497964"/>
    <lineage>
        <taxon>Bacteria</taxon>
        <taxon>Pseudomonadati</taxon>
        <taxon>Verrucomicrobiota</taxon>
        <taxon>Spartobacteria</taxon>
        <taxon>Chthoniobacterales</taxon>
        <taxon>Chthoniobacteraceae</taxon>
        <taxon>Chthoniobacter</taxon>
    </lineage>
</organism>
<keyword evidence="8 16" id="KW-0808">Transferase</keyword>
<proteinExistence type="inferred from homology"/>
<evidence type="ECO:0000313" key="18">
    <source>
        <dbReference type="Proteomes" id="UP000005824"/>
    </source>
</evidence>
<dbReference type="NCBIfam" id="TIGR00671">
    <property type="entry name" value="baf"/>
    <property type="match status" value="1"/>
</dbReference>
<dbReference type="InterPro" id="IPR004619">
    <property type="entry name" value="Type_III_PanK"/>
</dbReference>
<evidence type="ECO:0000256" key="12">
    <source>
        <dbReference type="ARBA" id="ARBA00022958"/>
    </source>
</evidence>
<dbReference type="Gene3D" id="3.30.420.40">
    <property type="match status" value="2"/>
</dbReference>
<keyword evidence="18" id="KW-1185">Reference proteome</keyword>
<comment type="cofactor">
    <cofactor evidence="16">
        <name>NH4(+)</name>
        <dbReference type="ChEBI" id="CHEBI:28938"/>
    </cofactor>
    <cofactor evidence="16">
        <name>K(+)</name>
        <dbReference type="ChEBI" id="CHEBI:29103"/>
    </cofactor>
    <text evidence="16">A monovalent cation. Ammonium or potassium.</text>
</comment>
<feature type="binding site" evidence="16">
    <location>
        <position position="128"/>
    </location>
    <ligand>
        <name>substrate</name>
    </ligand>
</feature>
<protein>
    <recommendedName>
        <fullName evidence="15 16">Type III pantothenate kinase</fullName>
        <ecNumber evidence="6 16">2.7.1.33</ecNumber>
    </recommendedName>
    <alternativeName>
        <fullName evidence="16">PanK-III</fullName>
    </alternativeName>
    <alternativeName>
        <fullName evidence="16">Pantothenic acid kinase</fullName>
    </alternativeName>
</protein>
<keyword evidence="10 16" id="KW-0418">Kinase</keyword>
<comment type="pathway">
    <text evidence="4 16">Cofactor biosynthesis; coenzyme A biosynthesis; CoA from (R)-pantothenate: step 1/5.</text>
</comment>
<evidence type="ECO:0000256" key="8">
    <source>
        <dbReference type="ARBA" id="ARBA00022679"/>
    </source>
</evidence>
<dbReference type="Pfam" id="PF03309">
    <property type="entry name" value="Pan_kinase"/>
    <property type="match status" value="1"/>
</dbReference>
<sequence>MKTGVSEAIKEYPFSRNTFDLFGDSRFSCPALFPFMSTTTADFLLIDNSNSFTKFALSTRDKVGPARKLRTAELDASGLKNALFGWRWNATVLSSVVPAKGEVIADFLSPAPVIRVGPKTKLGVGIDYPQPKTIGGDRLANAAGAFAAFGAPIVVVDFGTAVTFDIVSAEGNYVGGVIAPGLEAMTDYLHQRTALLPKITLLEPPSAIGKSTKHAMLAGAVYGYRGLIREILQQIGKELGTKKLPVVATGGYAELIAAGLPEMKRVVPDLTLDGLRIIGRLNS</sequence>
<keyword evidence="9 16" id="KW-0547">Nucleotide-binding</keyword>